<reference evidence="14 15" key="1">
    <citation type="submission" date="2019-10" db="EMBL/GenBank/DDBJ databases">
        <title>Cardiobacteriales fam. a chemoheterotrophic member of the order Cardiobacteriales, and proposal of Cardiobacteriales fam. nov.</title>
        <authorList>
            <person name="Wang C."/>
        </authorList>
    </citation>
    <scope>NUCLEOTIDE SEQUENCE [LARGE SCALE GENOMIC DNA]</scope>
    <source>
        <strain evidence="14 15">ML27</strain>
    </source>
</reference>
<evidence type="ECO:0000256" key="2">
    <source>
        <dbReference type="ARBA" id="ARBA00005810"/>
    </source>
</evidence>
<gene>
    <name evidence="14" type="primary">folK</name>
    <name evidence="14" type="ORF">GCU85_04010</name>
</gene>
<dbReference type="GO" id="GO:0046654">
    <property type="term" value="P:tetrahydrofolate biosynthetic process"/>
    <property type="evidence" value="ECO:0007669"/>
    <property type="project" value="UniProtKB-UniPathway"/>
</dbReference>
<dbReference type="InterPro" id="IPR035907">
    <property type="entry name" value="Hppk_sf"/>
</dbReference>
<dbReference type="RefSeq" id="WP_152809610.1">
    <property type="nucleotide sequence ID" value="NZ_WHNW01000003.1"/>
</dbReference>
<dbReference type="UniPathway" id="UPA00077">
    <property type="reaction ID" value="UER00155"/>
</dbReference>
<keyword evidence="7 14" id="KW-0418">Kinase</keyword>
<name>A0A6N7EST9_9GAMM</name>
<dbReference type="NCBIfam" id="TIGR01498">
    <property type="entry name" value="folK"/>
    <property type="match status" value="1"/>
</dbReference>
<dbReference type="GO" id="GO:0016301">
    <property type="term" value="F:kinase activity"/>
    <property type="evidence" value="ECO:0007669"/>
    <property type="project" value="UniProtKB-KW"/>
</dbReference>
<keyword evidence="8" id="KW-0067">ATP-binding</keyword>
<dbReference type="Proteomes" id="UP000471298">
    <property type="component" value="Unassembled WGS sequence"/>
</dbReference>
<dbReference type="Gene3D" id="3.30.70.560">
    <property type="entry name" value="7,8-Dihydro-6-hydroxymethylpterin-pyrophosphokinase HPPK"/>
    <property type="match status" value="1"/>
</dbReference>
<feature type="domain" description="7,8-dihydro-6-hydroxymethylpterin-pyrophosphokinase" evidence="13">
    <location>
        <begin position="90"/>
        <end position="101"/>
    </location>
</feature>
<dbReference type="EC" id="2.7.6.3" evidence="3"/>
<comment type="pathway">
    <text evidence="1">Cofactor biosynthesis; tetrahydrofolate biosynthesis; 2-amino-4-hydroxy-6-hydroxymethyl-7,8-dihydropteridine diphosphate from 7,8-dihydroneopterin triphosphate: step 4/4.</text>
</comment>
<dbReference type="Pfam" id="PF01288">
    <property type="entry name" value="HPPK"/>
    <property type="match status" value="1"/>
</dbReference>
<dbReference type="InParanoid" id="A0A6N7EST9"/>
<evidence type="ECO:0000313" key="15">
    <source>
        <dbReference type="Proteomes" id="UP000471298"/>
    </source>
</evidence>
<evidence type="ECO:0000256" key="9">
    <source>
        <dbReference type="ARBA" id="ARBA00022909"/>
    </source>
</evidence>
<dbReference type="FunCoup" id="A0A6N7EST9">
    <property type="interactions" value="379"/>
</dbReference>
<evidence type="ECO:0000313" key="14">
    <source>
        <dbReference type="EMBL" id="MPV85904.1"/>
    </source>
</evidence>
<dbReference type="EMBL" id="WHNW01000003">
    <property type="protein sequence ID" value="MPV85904.1"/>
    <property type="molecule type" value="Genomic_DNA"/>
</dbReference>
<keyword evidence="5 14" id="KW-0808">Transferase</keyword>
<evidence type="ECO:0000256" key="8">
    <source>
        <dbReference type="ARBA" id="ARBA00022840"/>
    </source>
</evidence>
<protein>
    <recommendedName>
        <fullName evidence="4">2-amino-4-hydroxy-6-hydroxymethyldihydropteridine pyrophosphokinase</fullName>
        <ecNumber evidence="3">2.7.6.3</ecNumber>
    </recommendedName>
    <alternativeName>
        <fullName evidence="11">6-hydroxymethyl-7,8-dihydropterin pyrophosphokinase</fullName>
    </alternativeName>
    <alternativeName>
        <fullName evidence="12">7,8-dihydro-6-hydroxymethylpterin-pyrophosphokinase</fullName>
    </alternativeName>
</protein>
<dbReference type="GO" id="GO:0005524">
    <property type="term" value="F:ATP binding"/>
    <property type="evidence" value="ECO:0007669"/>
    <property type="project" value="UniProtKB-KW"/>
</dbReference>
<evidence type="ECO:0000256" key="11">
    <source>
        <dbReference type="ARBA" id="ARBA00029766"/>
    </source>
</evidence>
<evidence type="ECO:0000256" key="4">
    <source>
        <dbReference type="ARBA" id="ARBA00016218"/>
    </source>
</evidence>
<dbReference type="SUPFAM" id="SSF55083">
    <property type="entry name" value="6-hydroxymethyl-7,8-dihydropterin pyrophosphokinase, HPPK"/>
    <property type="match status" value="1"/>
</dbReference>
<sequence length="176" mass="19533">MNGVAAYIALGSNLDNPLQQIETAIAQIAAHPAMQLIKRAKCYRSKPVGPADQPDFINTAVMIETTLSPRDLLQALQAIEQAQHRVKTAHWGPRTIDLDIILYGDTVLTTETLIIPHAQAHLRAFVLQPLLDLDETLTLPRYGRVAALLFALNAQQNTQQDQAQLHEINPHHSKCR</sequence>
<evidence type="ECO:0000256" key="7">
    <source>
        <dbReference type="ARBA" id="ARBA00022777"/>
    </source>
</evidence>
<comment type="similarity">
    <text evidence="2">Belongs to the HPPK family.</text>
</comment>
<evidence type="ECO:0000256" key="5">
    <source>
        <dbReference type="ARBA" id="ARBA00022679"/>
    </source>
</evidence>
<dbReference type="GO" id="GO:0046656">
    <property type="term" value="P:folic acid biosynthetic process"/>
    <property type="evidence" value="ECO:0007669"/>
    <property type="project" value="UniProtKB-KW"/>
</dbReference>
<evidence type="ECO:0000256" key="1">
    <source>
        <dbReference type="ARBA" id="ARBA00005051"/>
    </source>
</evidence>
<evidence type="ECO:0000256" key="3">
    <source>
        <dbReference type="ARBA" id="ARBA00013253"/>
    </source>
</evidence>
<comment type="caution">
    <text evidence="14">The sequence shown here is derived from an EMBL/GenBank/DDBJ whole genome shotgun (WGS) entry which is preliminary data.</text>
</comment>
<comment type="function">
    <text evidence="10">Catalyzes the transfer of pyrophosphate from adenosine triphosphate (ATP) to 6-hydroxymethyl-7,8-dihydropterin, an enzymatic step in folate biosynthesis pathway.</text>
</comment>
<evidence type="ECO:0000256" key="6">
    <source>
        <dbReference type="ARBA" id="ARBA00022741"/>
    </source>
</evidence>
<dbReference type="AlphaFoldDB" id="A0A6N7EST9"/>
<accession>A0A6N7EST9</accession>
<keyword evidence="6" id="KW-0547">Nucleotide-binding</keyword>
<organism evidence="14 15">
    <name type="scientific">Ostreibacterium oceani</name>
    <dbReference type="NCBI Taxonomy" id="2654998"/>
    <lineage>
        <taxon>Bacteria</taxon>
        <taxon>Pseudomonadati</taxon>
        <taxon>Pseudomonadota</taxon>
        <taxon>Gammaproteobacteria</taxon>
        <taxon>Cardiobacteriales</taxon>
        <taxon>Ostreibacteriaceae</taxon>
        <taxon>Ostreibacterium</taxon>
    </lineage>
</organism>
<dbReference type="PANTHER" id="PTHR43071:SF1">
    <property type="entry name" value="2-AMINO-4-HYDROXY-6-HYDROXYMETHYLDIHYDROPTERIDINE PYROPHOSPHOKINASE"/>
    <property type="match status" value="1"/>
</dbReference>
<proteinExistence type="inferred from homology"/>
<dbReference type="CDD" id="cd00483">
    <property type="entry name" value="HPPK"/>
    <property type="match status" value="1"/>
</dbReference>
<keyword evidence="9" id="KW-0289">Folate biosynthesis</keyword>
<evidence type="ECO:0000256" key="12">
    <source>
        <dbReference type="ARBA" id="ARBA00033413"/>
    </source>
</evidence>
<dbReference type="GO" id="GO:0003848">
    <property type="term" value="F:2-amino-4-hydroxy-6-hydroxymethyldihydropteridine diphosphokinase activity"/>
    <property type="evidence" value="ECO:0007669"/>
    <property type="project" value="UniProtKB-EC"/>
</dbReference>
<dbReference type="PROSITE" id="PS00794">
    <property type="entry name" value="HPPK"/>
    <property type="match status" value="1"/>
</dbReference>
<dbReference type="InterPro" id="IPR000550">
    <property type="entry name" value="Hppk"/>
</dbReference>
<keyword evidence="15" id="KW-1185">Reference proteome</keyword>
<dbReference type="PANTHER" id="PTHR43071">
    <property type="entry name" value="2-AMINO-4-HYDROXY-6-HYDROXYMETHYLDIHYDROPTERIDINE PYROPHOSPHOKINASE"/>
    <property type="match status" value="1"/>
</dbReference>
<evidence type="ECO:0000259" key="13">
    <source>
        <dbReference type="PROSITE" id="PS00794"/>
    </source>
</evidence>
<evidence type="ECO:0000256" key="10">
    <source>
        <dbReference type="ARBA" id="ARBA00029409"/>
    </source>
</evidence>